<dbReference type="PROSITE" id="PS51843">
    <property type="entry name" value="NR_LBD"/>
    <property type="match status" value="1"/>
</dbReference>
<evidence type="ECO:0000256" key="3">
    <source>
        <dbReference type="ARBA" id="ARBA00023170"/>
    </source>
</evidence>
<evidence type="ECO:0000313" key="8">
    <source>
        <dbReference type="WBParaSite" id="NBR_0000640301-mRNA-1"/>
    </source>
</evidence>
<dbReference type="InterPro" id="IPR052499">
    <property type="entry name" value="C.elegans_NHRs"/>
</dbReference>
<keyword evidence="3" id="KW-0675">Receptor</keyword>
<protein>
    <submittedName>
        <fullName evidence="8">NR LBD domain-containing protein</fullName>
    </submittedName>
</protein>
<feature type="region of interest" description="Disordered" evidence="4">
    <location>
        <begin position="1"/>
        <end position="29"/>
    </location>
</feature>
<sequence length="277" mass="31982">MNPKQVREERSRQERATFDMESSGANPANDQQLTKFLCSLEKQTESLSDDDVKGDDVMCGWSRDISLKFGLHNPHLVIKRTPLDWSCSRVMKATDIYSQWYRAFVFHADWAMGIPDFRRLSIDDQTKLFKENFMSFGWIAYAYKCYKLNYQEVGIPVGNGAYIPYADAEQNEMETQWIASYGVVCKKLVDLVVKPMIELEVDDEEYCLLKAILLFEKERRFAQLSPAQRTVRAFKSTLLLPNLVYVGQVESSVINHLDANDLQQLSGIPMELFSENR</sequence>
<evidence type="ECO:0000259" key="5">
    <source>
        <dbReference type="PROSITE" id="PS51843"/>
    </source>
</evidence>
<evidence type="ECO:0000313" key="6">
    <source>
        <dbReference type="EMBL" id="VDL69993.1"/>
    </source>
</evidence>
<reference evidence="6 7" key="2">
    <citation type="submission" date="2018-11" db="EMBL/GenBank/DDBJ databases">
        <authorList>
            <consortium name="Pathogen Informatics"/>
        </authorList>
    </citation>
    <scope>NUCLEOTIDE SEQUENCE [LARGE SCALE GENOMIC DNA]</scope>
</reference>
<dbReference type="EMBL" id="UYSL01019799">
    <property type="protein sequence ID" value="VDL69993.1"/>
    <property type="molecule type" value="Genomic_DNA"/>
</dbReference>
<accession>A0A0N4XUK8</accession>
<reference evidence="8" key="1">
    <citation type="submission" date="2017-02" db="UniProtKB">
        <authorList>
            <consortium name="WormBaseParasite"/>
        </authorList>
    </citation>
    <scope>IDENTIFICATION</scope>
</reference>
<keyword evidence="7" id="KW-1185">Reference proteome</keyword>
<dbReference type="Gene3D" id="1.10.565.10">
    <property type="entry name" value="Retinoid X Receptor"/>
    <property type="match status" value="1"/>
</dbReference>
<dbReference type="Proteomes" id="UP000271162">
    <property type="component" value="Unassembled WGS sequence"/>
</dbReference>
<evidence type="ECO:0000256" key="2">
    <source>
        <dbReference type="ARBA" id="ARBA00023163"/>
    </source>
</evidence>
<evidence type="ECO:0000313" key="7">
    <source>
        <dbReference type="Proteomes" id="UP000271162"/>
    </source>
</evidence>
<dbReference type="SMART" id="SM00430">
    <property type="entry name" value="HOLI"/>
    <property type="match status" value="1"/>
</dbReference>
<name>A0A0N4XUK8_NIPBR</name>
<dbReference type="InterPro" id="IPR035500">
    <property type="entry name" value="NHR-like_dom_sf"/>
</dbReference>
<gene>
    <name evidence="6" type="ORF">NBR_LOCUS6404</name>
</gene>
<organism evidence="8">
    <name type="scientific">Nippostrongylus brasiliensis</name>
    <name type="common">Rat hookworm</name>
    <dbReference type="NCBI Taxonomy" id="27835"/>
    <lineage>
        <taxon>Eukaryota</taxon>
        <taxon>Metazoa</taxon>
        <taxon>Ecdysozoa</taxon>
        <taxon>Nematoda</taxon>
        <taxon>Chromadorea</taxon>
        <taxon>Rhabditida</taxon>
        <taxon>Rhabditina</taxon>
        <taxon>Rhabditomorpha</taxon>
        <taxon>Strongyloidea</taxon>
        <taxon>Heligmosomidae</taxon>
        <taxon>Nippostrongylus</taxon>
    </lineage>
</organism>
<dbReference type="WBParaSite" id="NBR_0000640301-mRNA-1">
    <property type="protein sequence ID" value="NBR_0000640301-mRNA-1"/>
    <property type="gene ID" value="NBR_0000640301"/>
</dbReference>
<dbReference type="InterPro" id="IPR001723">
    <property type="entry name" value="Nuclear_hrmn_rcpt"/>
</dbReference>
<keyword evidence="2" id="KW-0804">Transcription</keyword>
<dbReference type="PANTHER" id="PTHR47630:SF6">
    <property type="entry name" value="NUCLEAR HORMONE RECEPTOR FAMILY"/>
    <property type="match status" value="1"/>
</dbReference>
<dbReference type="AlphaFoldDB" id="A0A0N4XUK8"/>
<dbReference type="STRING" id="27835.A0A0N4XUK8"/>
<dbReference type="Pfam" id="PF00104">
    <property type="entry name" value="Hormone_recep"/>
    <property type="match status" value="1"/>
</dbReference>
<evidence type="ECO:0000256" key="1">
    <source>
        <dbReference type="ARBA" id="ARBA00023015"/>
    </source>
</evidence>
<dbReference type="SUPFAM" id="SSF48508">
    <property type="entry name" value="Nuclear receptor ligand-binding domain"/>
    <property type="match status" value="1"/>
</dbReference>
<dbReference type="InterPro" id="IPR000536">
    <property type="entry name" value="Nucl_hrmn_rcpt_lig-bd"/>
</dbReference>
<dbReference type="OMA" id="HADWAMG"/>
<evidence type="ECO:0000256" key="4">
    <source>
        <dbReference type="SAM" id="MobiDB-lite"/>
    </source>
</evidence>
<feature type="compositionally biased region" description="Basic and acidic residues" evidence="4">
    <location>
        <begin position="1"/>
        <end position="18"/>
    </location>
</feature>
<dbReference type="PRINTS" id="PR00398">
    <property type="entry name" value="STRDHORMONER"/>
</dbReference>
<feature type="domain" description="NR LBD" evidence="5">
    <location>
        <begin position="63"/>
        <end position="277"/>
    </location>
</feature>
<keyword evidence="1" id="KW-0805">Transcription regulation</keyword>
<proteinExistence type="predicted"/>
<dbReference type="PANTHER" id="PTHR47630">
    <property type="entry name" value="NUCLEAR HORMONE RECEPTOR FAMILY-RELATED-RELATED"/>
    <property type="match status" value="1"/>
</dbReference>